<dbReference type="InterPro" id="IPR001610">
    <property type="entry name" value="PAC"/>
</dbReference>
<dbReference type="Proteomes" id="UP000515561">
    <property type="component" value="Chromosome"/>
</dbReference>
<dbReference type="Gene3D" id="3.30.450.20">
    <property type="entry name" value="PAS domain"/>
    <property type="match status" value="2"/>
</dbReference>
<dbReference type="InterPro" id="IPR000014">
    <property type="entry name" value="PAS"/>
</dbReference>
<dbReference type="SUPFAM" id="SSF55785">
    <property type="entry name" value="PYP-like sensor domain (PAS domain)"/>
    <property type="match status" value="2"/>
</dbReference>
<dbReference type="NCBIfam" id="TIGR00254">
    <property type="entry name" value="GGDEF"/>
    <property type="match status" value="1"/>
</dbReference>
<reference evidence="1 2" key="1">
    <citation type="journal article" date="2016" name="Int. J. Syst. Evol. Microbiol.">
        <title>Descriptions of Anaerotaenia torta gen. nov., sp. nov. and Anaerocolumna cellulosilytica gen. nov., sp. nov. isolated from a methanogenic reactor of cattle waste.</title>
        <authorList>
            <person name="Uek A."/>
            <person name="Ohtaki Y."/>
            <person name="Kaku N."/>
            <person name="Ueki K."/>
        </authorList>
    </citation>
    <scope>NUCLEOTIDE SEQUENCE [LARGE SCALE GENOMIC DNA]</scope>
    <source>
        <strain evidence="1 2">SN021</strain>
    </source>
</reference>
<dbReference type="InterPro" id="IPR029787">
    <property type="entry name" value="Nucleotide_cyclase"/>
</dbReference>
<sequence>MKKRTFRIVFHKALRNGFVIVLYSVVLAGNVLLKHDIVSAKESFMENRFVPDYFTILLVVCLLFLIMLGISAMVIWRVKKASEDKLREASVELRHITNSIHACFANFILEPGYPIIYASNGFYELVGYDKNEIKKLFNNDFTALAIAEDLDKFISLADGFVNGEYVQKEVRLVTKSGRIIWILINGNYIQDKEKKSTLSAVIIDISESRLMQEKLLLEEERYRVAAEISNDILFEYDVENDTMIFADKYKELYGKEPVIYKFSEVLREDKFMIHDEDMGVFSEYLRALSSGKEMVESEFRLRDVNGEYVWCHTRGKTLYGDKKRPTRVIGKIVNIDLHKKELQTLENKAKRDPLTGVYNKCTTKDLIDHYIEQHSEAKHIFMIVDIDDFKSINDRYGHLQGDKVLSFVINQVKMIFSAGEIIGRIGGDEFAVFIGNITSREVIASKADLLSRTLRTVYLEERYQISLSGSIGVSMYPSDGLNYNQLLDCADKALYDVKDCGKDGYKLFT</sequence>
<dbReference type="InterPro" id="IPR000700">
    <property type="entry name" value="PAS-assoc_C"/>
</dbReference>
<dbReference type="EMBL" id="AP023367">
    <property type="protein sequence ID" value="BCJ94832.1"/>
    <property type="molecule type" value="Genomic_DNA"/>
</dbReference>
<dbReference type="PANTHER" id="PTHR44757:SF2">
    <property type="entry name" value="BIOFILM ARCHITECTURE MAINTENANCE PROTEIN MBAA"/>
    <property type="match status" value="1"/>
</dbReference>
<name>A0A6S6R5W0_9FIRM</name>
<evidence type="ECO:0000313" key="1">
    <source>
        <dbReference type="EMBL" id="BCJ94832.1"/>
    </source>
</evidence>
<dbReference type="InterPro" id="IPR013655">
    <property type="entry name" value="PAS_fold_3"/>
</dbReference>
<dbReference type="CDD" id="cd01949">
    <property type="entry name" value="GGDEF"/>
    <property type="match status" value="1"/>
</dbReference>
<dbReference type="PROSITE" id="PS50887">
    <property type="entry name" value="GGDEF"/>
    <property type="match status" value="1"/>
</dbReference>
<dbReference type="Pfam" id="PF08447">
    <property type="entry name" value="PAS_3"/>
    <property type="match status" value="2"/>
</dbReference>
<dbReference type="SUPFAM" id="SSF55073">
    <property type="entry name" value="Nucleotide cyclase"/>
    <property type="match status" value="1"/>
</dbReference>
<dbReference type="PANTHER" id="PTHR44757">
    <property type="entry name" value="DIGUANYLATE CYCLASE DGCP"/>
    <property type="match status" value="1"/>
</dbReference>
<dbReference type="InterPro" id="IPR000160">
    <property type="entry name" value="GGDEF_dom"/>
</dbReference>
<dbReference type="InterPro" id="IPR035965">
    <property type="entry name" value="PAS-like_dom_sf"/>
</dbReference>
<dbReference type="RefSeq" id="WP_184089033.1">
    <property type="nucleotide sequence ID" value="NZ_AP023367.1"/>
</dbReference>
<dbReference type="SMART" id="SM00267">
    <property type="entry name" value="GGDEF"/>
    <property type="match status" value="1"/>
</dbReference>
<dbReference type="AlphaFoldDB" id="A0A6S6R5W0"/>
<dbReference type="KEGG" id="acel:acsn021_24010"/>
<organism evidence="1 2">
    <name type="scientific">Anaerocolumna cellulosilytica</name>
    <dbReference type="NCBI Taxonomy" id="433286"/>
    <lineage>
        <taxon>Bacteria</taxon>
        <taxon>Bacillati</taxon>
        <taxon>Bacillota</taxon>
        <taxon>Clostridia</taxon>
        <taxon>Lachnospirales</taxon>
        <taxon>Lachnospiraceae</taxon>
        <taxon>Anaerocolumna</taxon>
    </lineage>
</organism>
<dbReference type="InterPro" id="IPR043128">
    <property type="entry name" value="Rev_trsase/Diguanyl_cyclase"/>
</dbReference>
<dbReference type="Gene3D" id="3.30.70.270">
    <property type="match status" value="1"/>
</dbReference>
<dbReference type="SMART" id="SM00086">
    <property type="entry name" value="PAC"/>
    <property type="match status" value="2"/>
</dbReference>
<dbReference type="PROSITE" id="PS50113">
    <property type="entry name" value="PAC"/>
    <property type="match status" value="1"/>
</dbReference>
<dbReference type="InterPro" id="IPR052155">
    <property type="entry name" value="Biofilm_reg_signaling"/>
</dbReference>
<gene>
    <name evidence="1" type="ORF">acsn021_24010</name>
</gene>
<evidence type="ECO:0000313" key="2">
    <source>
        <dbReference type="Proteomes" id="UP000515561"/>
    </source>
</evidence>
<protein>
    <submittedName>
        <fullName evidence="1">Uncharacterized protein</fullName>
    </submittedName>
</protein>
<proteinExistence type="predicted"/>
<dbReference type="Pfam" id="PF00990">
    <property type="entry name" value="GGDEF"/>
    <property type="match status" value="1"/>
</dbReference>
<keyword evidence="2" id="KW-1185">Reference proteome</keyword>
<accession>A0A6S6R5W0</accession>
<dbReference type="CDD" id="cd00130">
    <property type="entry name" value="PAS"/>
    <property type="match status" value="2"/>
</dbReference>
<dbReference type="NCBIfam" id="TIGR00229">
    <property type="entry name" value="sensory_box"/>
    <property type="match status" value="2"/>
</dbReference>